<dbReference type="Gene3D" id="3.90.1200.10">
    <property type="match status" value="2"/>
</dbReference>
<dbReference type="InterPro" id="IPR011009">
    <property type="entry name" value="Kinase-like_dom_sf"/>
</dbReference>
<evidence type="ECO:0000313" key="3">
    <source>
        <dbReference type="EMBL" id="KAK9908495.1"/>
    </source>
</evidence>
<sequence length="519" mass="56614">MASDLVIEHEVDVPLLLECPVEALFPILRHLKGWNQTEEEDVEAWQISGAMTNIIFRCHNLVTNQYVLARIFGTNDALFSREAEQDIFRRVAQVGLGPKLLANFRNGRVEEFLLDQAVSAADMRSRPIAFCVATAMACFNFSPLILSRDGVAPRPIVWDRLRSWAGSVAKYYRPEQLSPLGIKDMFGEIAALEAALTADHSSLLGFCHNDLQYGNMLLHTASHRSLSMDSIASHHSVERAVRGSSPPPRGASPVGGRSGGARGTSPEPGGMSPRSGERLRLGSKGFAPSEMEPRTSDGELVTDLLARAGAEFERKSSVGRSATLGSSPSGSDTASVPSPHKTAVAADGALPADDSAASHHLREHAERSGRAFGSERLSVRLIDYEYAGPNPVAFDIANHWCEYGADYHTETPHLLDYSLMPDEQQQDRFVRAYMESALALQGGRGLLASGSQEAALEEAVEQLKAASKAYLPVSHLLWGLWGLIQVHTSNVPGFDFDSYAQQRFEQYVKLRGLALPNEH</sequence>
<dbReference type="Proteomes" id="UP001491310">
    <property type="component" value="Unassembled WGS sequence"/>
</dbReference>
<dbReference type="Pfam" id="PF01633">
    <property type="entry name" value="Choline_kinase"/>
    <property type="match status" value="2"/>
</dbReference>
<organism evidence="3 4">
    <name type="scientific">Coccomyxa subellipsoidea</name>
    <dbReference type="NCBI Taxonomy" id="248742"/>
    <lineage>
        <taxon>Eukaryota</taxon>
        <taxon>Viridiplantae</taxon>
        <taxon>Chlorophyta</taxon>
        <taxon>core chlorophytes</taxon>
        <taxon>Trebouxiophyceae</taxon>
        <taxon>Trebouxiophyceae incertae sedis</taxon>
        <taxon>Coccomyxaceae</taxon>
        <taxon>Coccomyxa</taxon>
    </lineage>
</organism>
<dbReference type="SUPFAM" id="SSF56112">
    <property type="entry name" value="Protein kinase-like (PK-like)"/>
    <property type="match status" value="2"/>
</dbReference>
<evidence type="ECO:0000256" key="2">
    <source>
        <dbReference type="SAM" id="MobiDB-lite"/>
    </source>
</evidence>
<proteinExistence type="inferred from homology"/>
<evidence type="ECO:0000313" key="4">
    <source>
        <dbReference type="Proteomes" id="UP001491310"/>
    </source>
</evidence>
<evidence type="ECO:0008006" key="5">
    <source>
        <dbReference type="Google" id="ProtNLM"/>
    </source>
</evidence>
<keyword evidence="4" id="KW-1185">Reference proteome</keyword>
<gene>
    <name evidence="3" type="ORF">WJX75_008665</name>
</gene>
<feature type="region of interest" description="Disordered" evidence="2">
    <location>
        <begin position="236"/>
        <end position="299"/>
    </location>
</feature>
<name>A0ABR2YN76_9CHLO</name>
<protein>
    <recommendedName>
        <fullName evidence="5">Kinase-like protein</fullName>
    </recommendedName>
</protein>
<reference evidence="3 4" key="1">
    <citation type="journal article" date="2024" name="Nat. Commun.">
        <title>Phylogenomics reveals the evolutionary origins of lichenization in chlorophyte algae.</title>
        <authorList>
            <person name="Puginier C."/>
            <person name="Libourel C."/>
            <person name="Otte J."/>
            <person name="Skaloud P."/>
            <person name="Haon M."/>
            <person name="Grisel S."/>
            <person name="Petersen M."/>
            <person name="Berrin J.G."/>
            <person name="Delaux P.M."/>
            <person name="Dal Grande F."/>
            <person name="Keller J."/>
        </authorList>
    </citation>
    <scope>NUCLEOTIDE SEQUENCE [LARGE SCALE GENOMIC DNA]</scope>
    <source>
        <strain evidence="3 4">SAG 216-7</strain>
    </source>
</reference>
<accession>A0ABR2YN76</accession>
<dbReference type="EMBL" id="JALJOT010000008">
    <property type="protein sequence ID" value="KAK9908495.1"/>
    <property type="molecule type" value="Genomic_DNA"/>
</dbReference>
<evidence type="ECO:0000256" key="1">
    <source>
        <dbReference type="ARBA" id="ARBA00038211"/>
    </source>
</evidence>
<dbReference type="PANTHER" id="PTHR22603:SF93">
    <property type="entry name" value="RE24176P"/>
    <property type="match status" value="1"/>
</dbReference>
<feature type="compositionally biased region" description="Polar residues" evidence="2">
    <location>
        <begin position="318"/>
        <end position="336"/>
    </location>
</feature>
<comment type="caution">
    <text evidence="3">The sequence shown here is derived from an EMBL/GenBank/DDBJ whole genome shotgun (WGS) entry which is preliminary data.</text>
</comment>
<comment type="similarity">
    <text evidence="1">Belongs to the choline/ethanolamine kinase family.</text>
</comment>
<dbReference type="PANTHER" id="PTHR22603">
    <property type="entry name" value="CHOLINE/ETHANOALAMINE KINASE"/>
    <property type="match status" value="1"/>
</dbReference>
<feature type="region of interest" description="Disordered" evidence="2">
    <location>
        <begin position="312"/>
        <end position="340"/>
    </location>
</feature>
<dbReference type="Gene3D" id="3.30.200.20">
    <property type="entry name" value="Phosphorylase Kinase, domain 1"/>
    <property type="match status" value="1"/>
</dbReference>